<reference evidence="11" key="2">
    <citation type="journal article" date="2023" name="IMA Fungus">
        <title>Comparative genomic study of the Penicillium genus elucidates a diverse pangenome and 15 lateral gene transfer events.</title>
        <authorList>
            <person name="Petersen C."/>
            <person name="Sorensen T."/>
            <person name="Nielsen M.R."/>
            <person name="Sondergaard T.E."/>
            <person name="Sorensen J.L."/>
            <person name="Fitzpatrick D.A."/>
            <person name="Frisvad J.C."/>
            <person name="Nielsen K.L."/>
        </authorList>
    </citation>
    <scope>NUCLEOTIDE SEQUENCE</scope>
    <source>
        <strain evidence="11">IBT 21472</strain>
    </source>
</reference>
<evidence type="ECO:0000256" key="7">
    <source>
        <dbReference type="SAM" id="Phobius"/>
    </source>
</evidence>
<evidence type="ECO:0000256" key="5">
    <source>
        <dbReference type="ARBA" id="ARBA00022989"/>
    </source>
</evidence>
<feature type="transmembrane region" description="Helical" evidence="7">
    <location>
        <begin position="283"/>
        <end position="302"/>
    </location>
</feature>
<evidence type="ECO:0000256" key="1">
    <source>
        <dbReference type="ARBA" id="ARBA00004370"/>
    </source>
</evidence>
<protein>
    <recommendedName>
        <fullName evidence="13">Cellobiose dehydrogenase</fullName>
    </recommendedName>
</protein>
<dbReference type="CDD" id="cd09630">
    <property type="entry name" value="CDH_like_cytochrome"/>
    <property type="match status" value="1"/>
</dbReference>
<accession>A0A9W9LDX8</accession>
<keyword evidence="12" id="KW-1185">Reference proteome</keyword>
<dbReference type="GO" id="GO:0016020">
    <property type="term" value="C:membrane"/>
    <property type="evidence" value="ECO:0007669"/>
    <property type="project" value="UniProtKB-SubCell"/>
</dbReference>
<keyword evidence="2" id="KW-0813">Transport</keyword>
<evidence type="ECO:0000256" key="2">
    <source>
        <dbReference type="ARBA" id="ARBA00022448"/>
    </source>
</evidence>
<comment type="subcellular location">
    <subcellularLocation>
        <location evidence="1">Membrane</location>
    </subcellularLocation>
</comment>
<feature type="transmembrane region" description="Helical" evidence="7">
    <location>
        <begin position="322"/>
        <end position="342"/>
    </location>
</feature>
<feature type="domain" description="Cytochrome b561" evidence="10">
    <location>
        <begin position="218"/>
        <end position="339"/>
    </location>
</feature>
<keyword evidence="5 7" id="KW-1133">Transmembrane helix</keyword>
<dbReference type="InterPro" id="IPR005018">
    <property type="entry name" value="DOMON_domain"/>
</dbReference>
<evidence type="ECO:0000313" key="11">
    <source>
        <dbReference type="EMBL" id="KAJ5325032.1"/>
    </source>
</evidence>
<dbReference type="SMART" id="SM00664">
    <property type="entry name" value="DoH"/>
    <property type="match status" value="1"/>
</dbReference>
<keyword evidence="8" id="KW-0732">Signal</keyword>
<evidence type="ECO:0008006" key="13">
    <source>
        <dbReference type="Google" id="ProtNLM"/>
    </source>
</evidence>
<dbReference type="Proteomes" id="UP001147746">
    <property type="component" value="Unassembled WGS sequence"/>
</dbReference>
<feature type="transmembrane region" description="Helical" evidence="7">
    <location>
        <begin position="252"/>
        <end position="271"/>
    </location>
</feature>
<reference evidence="11" key="1">
    <citation type="submission" date="2022-12" db="EMBL/GenBank/DDBJ databases">
        <authorList>
            <person name="Petersen C."/>
        </authorList>
    </citation>
    <scope>NUCLEOTIDE SEQUENCE</scope>
    <source>
        <strain evidence="11">IBT 21472</strain>
    </source>
</reference>
<dbReference type="PANTHER" id="PTHR47797">
    <property type="entry name" value="DEHYDROGENASE, PUTATIVE (AFU_ORTHOLOGUE AFUA_8G05805)-RELATED"/>
    <property type="match status" value="1"/>
</dbReference>
<dbReference type="EMBL" id="JAPZBO010000002">
    <property type="protein sequence ID" value="KAJ5325032.1"/>
    <property type="molecule type" value="Genomic_DNA"/>
</dbReference>
<feature type="transmembrane region" description="Helical" evidence="7">
    <location>
        <begin position="354"/>
        <end position="374"/>
    </location>
</feature>
<dbReference type="InterPro" id="IPR015920">
    <property type="entry name" value="Cellobiose_DH-like_cyt"/>
</dbReference>
<feature type="domain" description="DOMON" evidence="9">
    <location>
        <begin position="62"/>
        <end position="151"/>
    </location>
</feature>
<gene>
    <name evidence="11" type="ORF">N7476_003632</name>
</gene>
<keyword evidence="4" id="KW-0249">Electron transport</keyword>
<proteinExistence type="predicted"/>
<feature type="transmembrane region" description="Helical" evidence="7">
    <location>
        <begin position="220"/>
        <end position="240"/>
    </location>
</feature>
<dbReference type="SUPFAM" id="SSF49344">
    <property type="entry name" value="CBD9-like"/>
    <property type="match status" value="1"/>
</dbReference>
<dbReference type="Pfam" id="PF16010">
    <property type="entry name" value="CDH-cyt"/>
    <property type="match status" value="1"/>
</dbReference>
<evidence type="ECO:0000259" key="9">
    <source>
        <dbReference type="SMART" id="SM00664"/>
    </source>
</evidence>
<organism evidence="11 12">
    <name type="scientific">Penicillium atrosanguineum</name>
    <dbReference type="NCBI Taxonomy" id="1132637"/>
    <lineage>
        <taxon>Eukaryota</taxon>
        <taxon>Fungi</taxon>
        <taxon>Dikarya</taxon>
        <taxon>Ascomycota</taxon>
        <taxon>Pezizomycotina</taxon>
        <taxon>Eurotiomycetes</taxon>
        <taxon>Eurotiomycetidae</taxon>
        <taxon>Eurotiales</taxon>
        <taxon>Aspergillaceae</taxon>
        <taxon>Penicillium</taxon>
    </lineage>
</organism>
<dbReference type="SMART" id="SM00665">
    <property type="entry name" value="B561"/>
    <property type="match status" value="1"/>
</dbReference>
<keyword evidence="3 7" id="KW-0812">Transmembrane</keyword>
<dbReference type="AlphaFoldDB" id="A0A9W9LDX8"/>
<feature type="signal peptide" evidence="8">
    <location>
        <begin position="1"/>
        <end position="18"/>
    </location>
</feature>
<evidence type="ECO:0000256" key="4">
    <source>
        <dbReference type="ARBA" id="ARBA00022982"/>
    </source>
</evidence>
<dbReference type="Gene3D" id="1.20.120.1770">
    <property type="match status" value="1"/>
</dbReference>
<feature type="chain" id="PRO_5041194847" description="Cellobiose dehydrogenase" evidence="8">
    <location>
        <begin position="19"/>
        <end position="382"/>
    </location>
</feature>
<comment type="caution">
    <text evidence="11">The sequence shown here is derived from an EMBL/GenBank/DDBJ whole genome shotgun (WGS) entry which is preliminary data.</text>
</comment>
<keyword evidence="6 7" id="KW-0472">Membrane</keyword>
<evidence type="ECO:0000256" key="6">
    <source>
        <dbReference type="ARBA" id="ARBA00023136"/>
    </source>
</evidence>
<sequence length="382" mass="41150">MTARRTLLSLTWALSVTATQFASFTPPGDNTLTYSIHVPQDTATRGTGPIYIQLNATKELTWFALGQGTSMIGANMFVVYTLGNNVTISPRLGKGEIQPLYNENAAISTMNGTGIHDGVITANFRCDSCITWQGGRLDPNNSQSNWIWAVKYGKPLNSNSLSAIIHEHDSVGQEIVNLNQATGTSSRNPFLDLSSPTAGSAMDIGPQIDEVLDRKKKAHAVLMTLAFTLLFPCFALTLHLFPSGTVAIHGSLQLFTLAMAIAGMGVGISMAKDLQLLSHHHPVIGIVVVAGLTMFQPAMGWLQHRHFRKSGGKGPFAYLHRWFGRTMIVLGVINVGLGFQLTGIGMPDAPRAAVISYGVVAAVIGLVYITVVIVRRGRRVVK</sequence>
<evidence type="ECO:0000256" key="8">
    <source>
        <dbReference type="SAM" id="SignalP"/>
    </source>
</evidence>
<dbReference type="Gene3D" id="2.60.40.1210">
    <property type="entry name" value="Cellobiose dehydrogenase, cytochrome domain"/>
    <property type="match status" value="1"/>
</dbReference>
<name>A0A9W9LDX8_9EURO</name>
<evidence type="ECO:0000259" key="10">
    <source>
        <dbReference type="SMART" id="SM00665"/>
    </source>
</evidence>
<dbReference type="PANTHER" id="PTHR47797:SF1">
    <property type="entry name" value="CYTOCHROME B561 DOMAIN-CONTAINING PROTEIN-RELATED"/>
    <property type="match status" value="1"/>
</dbReference>
<dbReference type="CDD" id="cd08760">
    <property type="entry name" value="Cyt_b561_FRRS1_like"/>
    <property type="match status" value="1"/>
</dbReference>
<evidence type="ECO:0000313" key="12">
    <source>
        <dbReference type="Proteomes" id="UP001147746"/>
    </source>
</evidence>
<evidence type="ECO:0000256" key="3">
    <source>
        <dbReference type="ARBA" id="ARBA00022692"/>
    </source>
</evidence>
<dbReference type="OrthoDB" id="19261at2759"/>
<dbReference type="InterPro" id="IPR006593">
    <property type="entry name" value="Cyt_b561/ferric_Rdtase_TM"/>
</dbReference>